<evidence type="ECO:0000256" key="3">
    <source>
        <dbReference type="ARBA" id="ARBA00022491"/>
    </source>
</evidence>
<dbReference type="GO" id="GO:0044781">
    <property type="term" value="P:bacterial-type flagellum organization"/>
    <property type="evidence" value="ECO:0007669"/>
    <property type="project" value="UniProtKB-KW"/>
</dbReference>
<dbReference type="Pfam" id="PF04316">
    <property type="entry name" value="FlgM"/>
    <property type="match status" value="1"/>
</dbReference>
<comment type="function">
    <text evidence="7">Responsible for the coupling of flagellin expression to flagellar assembly by preventing expression of the flagellin genes when a component of the middle class of proteins is defective. It negatively regulates flagellar genes by inhibiting the activity of FliA by directly binding to FliA.</text>
</comment>
<name>A0A3R8MY80_9BURK</name>
<sequence>MPPRGTHPLARSPSIMITGKAPYISTVSLLNRPVNTAAAGAVSAPGGAEPDISPVDGTDRVHLSDPGLNLLPEQTQETDPARAERVQAIKQAIEEKRYHIESRKIADRLLQEASELLGTLTGYPEDPFEKEAAASESGQPGEKPEFPEGKAAQTQNTYGNPARTTRSFQA</sequence>
<feature type="domain" description="Anti-sigma-28 factor FlgM C-terminal" evidence="10">
    <location>
        <begin position="59"/>
        <end position="111"/>
    </location>
</feature>
<keyword evidence="5" id="KW-0805">Transcription regulation</keyword>
<evidence type="ECO:0000313" key="11">
    <source>
        <dbReference type="EMBL" id="RRN45168.1"/>
    </source>
</evidence>
<dbReference type="InterPro" id="IPR031316">
    <property type="entry name" value="FlgM_C"/>
</dbReference>
<evidence type="ECO:0000256" key="7">
    <source>
        <dbReference type="ARBA" id="ARBA00024739"/>
    </source>
</evidence>
<evidence type="ECO:0000259" key="10">
    <source>
        <dbReference type="Pfam" id="PF04316"/>
    </source>
</evidence>
<accession>A0A3R8MY80</accession>
<keyword evidence="11" id="KW-0282">Flagellum</keyword>
<dbReference type="NCBIfam" id="TIGR03824">
    <property type="entry name" value="FlgM_jcvi"/>
    <property type="match status" value="1"/>
</dbReference>
<keyword evidence="12" id="KW-1185">Reference proteome</keyword>
<evidence type="ECO:0000256" key="8">
    <source>
        <dbReference type="ARBA" id="ARBA00030117"/>
    </source>
</evidence>
<keyword evidence="11" id="KW-0966">Cell projection</keyword>
<keyword evidence="6" id="KW-0804">Transcription</keyword>
<gene>
    <name evidence="11" type="primary">flgM</name>
    <name evidence="11" type="ORF">EHV23_02680</name>
</gene>
<evidence type="ECO:0000256" key="2">
    <source>
        <dbReference type="ARBA" id="ARBA00017823"/>
    </source>
</evidence>
<keyword evidence="3" id="KW-0678">Repressor</keyword>
<comment type="similarity">
    <text evidence="1">Belongs to the FlgM family.</text>
</comment>
<dbReference type="InterPro" id="IPR007412">
    <property type="entry name" value="FlgM"/>
</dbReference>
<dbReference type="GO" id="GO:0045892">
    <property type="term" value="P:negative regulation of DNA-templated transcription"/>
    <property type="evidence" value="ECO:0007669"/>
    <property type="project" value="InterPro"/>
</dbReference>
<organism evidence="11 12">
    <name type="scientific">Lautropia dentalis</name>
    <dbReference type="NCBI Taxonomy" id="2490857"/>
    <lineage>
        <taxon>Bacteria</taxon>
        <taxon>Pseudomonadati</taxon>
        <taxon>Pseudomonadota</taxon>
        <taxon>Betaproteobacteria</taxon>
        <taxon>Burkholderiales</taxon>
        <taxon>Burkholderiaceae</taxon>
        <taxon>Lautropia</taxon>
    </lineage>
</organism>
<evidence type="ECO:0000256" key="9">
    <source>
        <dbReference type="SAM" id="MobiDB-lite"/>
    </source>
</evidence>
<evidence type="ECO:0000256" key="6">
    <source>
        <dbReference type="ARBA" id="ARBA00023163"/>
    </source>
</evidence>
<dbReference type="AlphaFoldDB" id="A0A3R8MY80"/>
<proteinExistence type="inferred from homology"/>
<dbReference type="EMBL" id="RRUE01000001">
    <property type="protein sequence ID" value="RRN45168.1"/>
    <property type="molecule type" value="Genomic_DNA"/>
</dbReference>
<dbReference type="InterPro" id="IPR035890">
    <property type="entry name" value="Anti-sigma-28_factor_FlgM_sf"/>
</dbReference>
<reference evidence="11 12" key="1">
    <citation type="submission" date="2018-11" db="EMBL/GenBank/DDBJ databases">
        <title>Genome sequencing of Lautropia sp. KCOM 2505 (= ChDC F240).</title>
        <authorList>
            <person name="Kook J.-K."/>
            <person name="Park S.-N."/>
            <person name="Lim Y.K."/>
        </authorList>
    </citation>
    <scope>NUCLEOTIDE SEQUENCE [LARGE SCALE GENOMIC DNA]</scope>
    <source>
        <strain evidence="11 12">KCOM 2505</strain>
    </source>
</reference>
<evidence type="ECO:0000256" key="4">
    <source>
        <dbReference type="ARBA" id="ARBA00022795"/>
    </source>
</evidence>
<protein>
    <recommendedName>
        <fullName evidence="2">Negative regulator of flagellin synthesis</fullName>
    </recommendedName>
    <alternativeName>
        <fullName evidence="8">Anti-sigma-28 factor</fullName>
    </alternativeName>
</protein>
<evidence type="ECO:0000256" key="1">
    <source>
        <dbReference type="ARBA" id="ARBA00005322"/>
    </source>
</evidence>
<feature type="region of interest" description="Disordered" evidence="9">
    <location>
        <begin position="120"/>
        <end position="170"/>
    </location>
</feature>
<evidence type="ECO:0000256" key="5">
    <source>
        <dbReference type="ARBA" id="ARBA00023015"/>
    </source>
</evidence>
<keyword evidence="11" id="KW-0969">Cilium</keyword>
<feature type="compositionally biased region" description="Polar residues" evidence="9">
    <location>
        <begin position="152"/>
        <end position="170"/>
    </location>
</feature>
<keyword evidence="4" id="KW-1005">Bacterial flagellum biogenesis</keyword>
<dbReference type="Proteomes" id="UP000270261">
    <property type="component" value="Unassembled WGS sequence"/>
</dbReference>
<dbReference type="SUPFAM" id="SSF101498">
    <property type="entry name" value="Anti-sigma factor FlgM"/>
    <property type="match status" value="1"/>
</dbReference>
<evidence type="ECO:0000313" key="12">
    <source>
        <dbReference type="Proteomes" id="UP000270261"/>
    </source>
</evidence>
<feature type="region of interest" description="Disordered" evidence="9">
    <location>
        <begin position="40"/>
        <end position="81"/>
    </location>
</feature>
<comment type="caution">
    <text evidence="11">The sequence shown here is derived from an EMBL/GenBank/DDBJ whole genome shotgun (WGS) entry which is preliminary data.</text>
</comment>